<gene>
    <name evidence="1" type="ORF">DCF82_14780</name>
</gene>
<evidence type="ECO:0000313" key="1">
    <source>
        <dbReference type="EMBL" id="HAC29058.1"/>
    </source>
</evidence>
<comment type="caution">
    <text evidence="1">The sequence shown here is derived from an EMBL/GenBank/DDBJ whole genome shotgun (WGS) entry which is preliminary data.</text>
</comment>
<name>A0A3B8WN49_MARNT</name>
<evidence type="ECO:0000313" key="2">
    <source>
        <dbReference type="Proteomes" id="UP000261325"/>
    </source>
</evidence>
<dbReference type="AlphaFoldDB" id="A0A3B8WN49"/>
<proteinExistence type="predicted"/>
<protein>
    <submittedName>
        <fullName evidence="1">(Fe-S)-binding protein</fullName>
    </submittedName>
</protein>
<sequence>MGAGEWRGEIMSQRIPVKELTDSFRGRAVGALADDQLRTNFRVAMDSLMKKR</sequence>
<accession>A0A3B8WN49</accession>
<feature type="non-terminal residue" evidence="1">
    <location>
        <position position="52"/>
    </location>
</feature>
<organism evidence="1 2">
    <name type="scientific">Marinobacter nauticus</name>
    <name type="common">Marinobacter hydrocarbonoclasticus</name>
    <name type="synonym">Marinobacter aquaeolei</name>
    <dbReference type="NCBI Taxonomy" id="2743"/>
    <lineage>
        <taxon>Bacteria</taxon>
        <taxon>Pseudomonadati</taxon>
        <taxon>Pseudomonadota</taxon>
        <taxon>Gammaproteobacteria</taxon>
        <taxon>Pseudomonadales</taxon>
        <taxon>Marinobacteraceae</taxon>
        <taxon>Marinobacter</taxon>
    </lineage>
</organism>
<reference evidence="1 2" key="1">
    <citation type="journal article" date="2018" name="Nat. Biotechnol.">
        <title>A standardized bacterial taxonomy based on genome phylogeny substantially revises the tree of life.</title>
        <authorList>
            <person name="Parks D.H."/>
            <person name="Chuvochina M."/>
            <person name="Waite D.W."/>
            <person name="Rinke C."/>
            <person name="Skarshewski A."/>
            <person name="Chaumeil P.A."/>
            <person name="Hugenholtz P."/>
        </authorList>
    </citation>
    <scope>NUCLEOTIDE SEQUENCE [LARGE SCALE GENOMIC DNA]</scope>
    <source>
        <strain evidence="1">UBA9049</strain>
    </source>
</reference>
<dbReference type="Proteomes" id="UP000261325">
    <property type="component" value="Unassembled WGS sequence"/>
</dbReference>
<dbReference type="EMBL" id="DLYI01000196">
    <property type="protein sequence ID" value="HAC29058.1"/>
    <property type="molecule type" value="Genomic_DNA"/>
</dbReference>